<feature type="region of interest" description="Disordered" evidence="1">
    <location>
        <begin position="1"/>
        <end position="22"/>
    </location>
</feature>
<proteinExistence type="predicted"/>
<accession>A0A8S1C454</accession>
<sequence length="70" mass="8165">MVMGRKSSRVEALGSPAGTSGREWGNVREFVIRSTCTQCERRLTDFEKREDTLPRAKQSYFRSHHFINFL</sequence>
<keyword evidence="3" id="KW-1185">Reference proteome</keyword>
<reference evidence="2 3" key="1">
    <citation type="submission" date="2020-04" db="EMBL/GenBank/DDBJ databases">
        <authorList>
            <person name="Alioto T."/>
            <person name="Alioto T."/>
            <person name="Gomez Garrido J."/>
        </authorList>
    </citation>
    <scope>NUCLEOTIDE SEQUENCE [LARGE SCALE GENOMIC DNA]</scope>
</reference>
<evidence type="ECO:0000256" key="1">
    <source>
        <dbReference type="SAM" id="MobiDB-lite"/>
    </source>
</evidence>
<gene>
    <name evidence="2" type="ORF">CLODIP_2_CD08904</name>
</gene>
<dbReference type="EMBL" id="CADEPI010000003">
    <property type="protein sequence ID" value="CAB3360635.1"/>
    <property type="molecule type" value="Genomic_DNA"/>
</dbReference>
<evidence type="ECO:0000313" key="3">
    <source>
        <dbReference type="Proteomes" id="UP000494165"/>
    </source>
</evidence>
<protein>
    <submittedName>
        <fullName evidence="2">Uncharacterized protein</fullName>
    </submittedName>
</protein>
<evidence type="ECO:0000313" key="2">
    <source>
        <dbReference type="EMBL" id="CAB3360635.1"/>
    </source>
</evidence>
<comment type="caution">
    <text evidence="2">The sequence shown here is derived from an EMBL/GenBank/DDBJ whole genome shotgun (WGS) entry which is preliminary data.</text>
</comment>
<dbReference type="AlphaFoldDB" id="A0A8S1C454"/>
<name>A0A8S1C454_9INSE</name>
<organism evidence="2 3">
    <name type="scientific">Cloeon dipterum</name>
    <dbReference type="NCBI Taxonomy" id="197152"/>
    <lineage>
        <taxon>Eukaryota</taxon>
        <taxon>Metazoa</taxon>
        <taxon>Ecdysozoa</taxon>
        <taxon>Arthropoda</taxon>
        <taxon>Hexapoda</taxon>
        <taxon>Insecta</taxon>
        <taxon>Pterygota</taxon>
        <taxon>Palaeoptera</taxon>
        <taxon>Ephemeroptera</taxon>
        <taxon>Pisciforma</taxon>
        <taxon>Baetidae</taxon>
        <taxon>Cloeon</taxon>
    </lineage>
</organism>
<dbReference type="Proteomes" id="UP000494165">
    <property type="component" value="Unassembled WGS sequence"/>
</dbReference>